<gene>
    <name evidence="2" type="ORF">GXY80_15145</name>
</gene>
<dbReference type="CDD" id="cd06915">
    <property type="entry name" value="NTP_transferase_WcbM_like"/>
    <property type="match status" value="1"/>
</dbReference>
<organism evidence="2 3">
    <name type="scientific">Syntrophorhabdus aromaticivorans</name>
    <dbReference type="NCBI Taxonomy" id="328301"/>
    <lineage>
        <taxon>Bacteria</taxon>
        <taxon>Pseudomonadati</taxon>
        <taxon>Thermodesulfobacteriota</taxon>
        <taxon>Syntrophorhabdia</taxon>
        <taxon>Syntrophorhabdales</taxon>
        <taxon>Syntrophorhabdaceae</taxon>
        <taxon>Syntrophorhabdus</taxon>
    </lineage>
</organism>
<comment type="caution">
    <text evidence="2">The sequence shown here is derived from an EMBL/GenBank/DDBJ whole genome shotgun (WGS) entry which is preliminary data.</text>
</comment>
<keyword evidence="2" id="KW-0808">Transferase</keyword>
<dbReference type="PANTHER" id="PTHR22572">
    <property type="entry name" value="SUGAR-1-PHOSPHATE GUANYL TRANSFERASE"/>
    <property type="match status" value="1"/>
</dbReference>
<dbReference type="EMBL" id="JAAYEE010000295">
    <property type="protein sequence ID" value="NLW36792.1"/>
    <property type="molecule type" value="Genomic_DNA"/>
</dbReference>
<reference evidence="2" key="1">
    <citation type="journal article" date="2020" name="Biotechnol. Biofuels">
        <title>New insights from the biogas microbiome by comprehensive genome-resolved metagenomics of nearly 1600 species originating from multiple anaerobic digesters.</title>
        <authorList>
            <person name="Campanaro S."/>
            <person name="Treu L."/>
            <person name="Rodriguez-R L.M."/>
            <person name="Kovalovszki A."/>
            <person name="Ziels R.M."/>
            <person name="Maus I."/>
            <person name="Zhu X."/>
            <person name="Kougias P.G."/>
            <person name="Basile A."/>
            <person name="Luo G."/>
            <person name="Schluter A."/>
            <person name="Konstantinidis K.T."/>
            <person name="Angelidaki I."/>
        </authorList>
    </citation>
    <scope>NUCLEOTIDE SEQUENCE</scope>
    <source>
        <strain evidence="2">AS06rmzACSIP_7</strain>
    </source>
</reference>
<proteinExistence type="predicted"/>
<sequence>MSRLPVAILAGGLSTRLGSLTKAIPKALIDVAGKPFIARQLDYVRQQGISRVVLCLGHLGEQVRAFVGDGAAFGLEACYSWDGPLLLGTGGALRRALPLLGKHFFVLYGDSYLLVDLGTVERGFVESGKPALMTVLRNDDQWDKSNVLFRDGSIIEYNKKVPGAEMKHIDYGLGVLSASLLESMPTDCPFDLADIYHDLSAQGLLAGLEVSDRFYEIGSPGGLTETREYFRRKEKRV</sequence>
<dbReference type="InterPro" id="IPR050486">
    <property type="entry name" value="Mannose-1P_guanyltransferase"/>
</dbReference>
<evidence type="ECO:0000313" key="3">
    <source>
        <dbReference type="Proteomes" id="UP000777265"/>
    </source>
</evidence>
<feature type="domain" description="MobA-like NTP transferase" evidence="1">
    <location>
        <begin position="7"/>
        <end position="114"/>
    </location>
</feature>
<evidence type="ECO:0000259" key="1">
    <source>
        <dbReference type="Pfam" id="PF12804"/>
    </source>
</evidence>
<dbReference type="Gene3D" id="3.90.550.10">
    <property type="entry name" value="Spore Coat Polysaccharide Biosynthesis Protein SpsA, Chain A"/>
    <property type="match status" value="1"/>
</dbReference>
<dbReference type="Proteomes" id="UP000777265">
    <property type="component" value="Unassembled WGS sequence"/>
</dbReference>
<dbReference type="Pfam" id="PF12804">
    <property type="entry name" value="NTP_transf_3"/>
    <property type="match status" value="1"/>
</dbReference>
<evidence type="ECO:0000313" key="2">
    <source>
        <dbReference type="EMBL" id="NLW36792.1"/>
    </source>
</evidence>
<dbReference type="InterPro" id="IPR029044">
    <property type="entry name" value="Nucleotide-diphossugar_trans"/>
</dbReference>
<protein>
    <submittedName>
        <fullName evidence="2">NTP transferase domain-containing protein</fullName>
    </submittedName>
</protein>
<dbReference type="GO" id="GO:0016779">
    <property type="term" value="F:nucleotidyltransferase activity"/>
    <property type="evidence" value="ECO:0007669"/>
    <property type="project" value="UniProtKB-ARBA"/>
</dbReference>
<dbReference type="SUPFAM" id="SSF53448">
    <property type="entry name" value="Nucleotide-diphospho-sugar transferases"/>
    <property type="match status" value="1"/>
</dbReference>
<dbReference type="InterPro" id="IPR025877">
    <property type="entry name" value="MobA-like_NTP_Trfase"/>
</dbReference>
<name>A0A971M6E8_9BACT</name>
<reference evidence="2" key="2">
    <citation type="submission" date="2020-01" db="EMBL/GenBank/DDBJ databases">
        <authorList>
            <person name="Campanaro S."/>
        </authorList>
    </citation>
    <scope>NUCLEOTIDE SEQUENCE</scope>
    <source>
        <strain evidence="2">AS06rmzACSIP_7</strain>
    </source>
</reference>
<dbReference type="AlphaFoldDB" id="A0A971M6E8"/>
<accession>A0A971M6E8</accession>